<dbReference type="Pfam" id="PF24114">
    <property type="entry name" value="DUF7388"/>
    <property type="match status" value="1"/>
</dbReference>
<dbReference type="InterPro" id="IPR036661">
    <property type="entry name" value="Luciferase-like_sf"/>
</dbReference>
<protein>
    <submittedName>
        <fullName evidence="1">Luciferase</fullName>
    </submittedName>
</protein>
<proteinExistence type="predicted"/>
<dbReference type="AlphaFoldDB" id="A0ABD5RJI7"/>
<accession>A0ABD5RJI7</accession>
<name>A0ABD5RJI7_9EURY</name>
<dbReference type="Proteomes" id="UP001596099">
    <property type="component" value="Unassembled WGS sequence"/>
</dbReference>
<comment type="caution">
    <text evidence="1">The sequence shown here is derived from an EMBL/GenBank/DDBJ whole genome shotgun (WGS) entry which is preliminary data.</text>
</comment>
<dbReference type="SUPFAM" id="SSF51679">
    <property type="entry name" value="Bacterial luciferase-like"/>
    <property type="match status" value="1"/>
</dbReference>
<keyword evidence="2" id="KW-1185">Reference proteome</keyword>
<organism evidence="1 2">
    <name type="scientific">Halomarina salina</name>
    <dbReference type="NCBI Taxonomy" id="1872699"/>
    <lineage>
        <taxon>Archaea</taxon>
        <taxon>Methanobacteriati</taxon>
        <taxon>Methanobacteriota</taxon>
        <taxon>Stenosarchaea group</taxon>
        <taxon>Halobacteria</taxon>
        <taxon>Halobacteriales</taxon>
        <taxon>Natronomonadaceae</taxon>
        <taxon>Halomarina</taxon>
    </lineage>
</organism>
<reference evidence="1 2" key="1">
    <citation type="journal article" date="2019" name="Int. J. Syst. Evol. Microbiol.">
        <title>The Global Catalogue of Microorganisms (GCM) 10K type strain sequencing project: providing services to taxonomists for standard genome sequencing and annotation.</title>
        <authorList>
            <consortium name="The Broad Institute Genomics Platform"/>
            <consortium name="The Broad Institute Genome Sequencing Center for Infectious Disease"/>
            <person name="Wu L."/>
            <person name="Ma J."/>
        </authorList>
    </citation>
    <scope>NUCLEOTIDE SEQUENCE [LARGE SCALE GENOMIC DNA]</scope>
    <source>
        <strain evidence="1 2">CGMCC 1.12543</strain>
    </source>
</reference>
<dbReference type="EMBL" id="JBHSQH010000001">
    <property type="protein sequence ID" value="MFC5970625.1"/>
    <property type="molecule type" value="Genomic_DNA"/>
</dbReference>
<evidence type="ECO:0000313" key="1">
    <source>
        <dbReference type="EMBL" id="MFC5970625.1"/>
    </source>
</evidence>
<sequence>MLTSDTYARTGLDALALKPTEHDLDAAAALDVDVLALDYEGREALPGEETLRALAADRTLLLTAPVRADGFDPLGDDGLLREVPAEVGLTFVAGHGAYLTAEERARAIAPRLRAALDWHAERSADADRTPATKPWVGTESIERVALAAGDDAVQYDLLDRSTAGEVRAMRRMGYEGDVAVYAPTLLTDDEDVLLDALGGYVARRGPVRAALPDGAATDGGATGRAREVLVAACRDYALAGTPEAVGEQVASLHEAGVDTVVGYPARGLDAFR</sequence>
<gene>
    <name evidence="1" type="ORF">ACFPYI_04700</name>
</gene>
<dbReference type="RefSeq" id="WP_247413557.1">
    <property type="nucleotide sequence ID" value="NZ_JALLGW010000001.1"/>
</dbReference>
<dbReference type="InterPro" id="IPR055812">
    <property type="entry name" value="DUF7388"/>
</dbReference>
<evidence type="ECO:0000313" key="2">
    <source>
        <dbReference type="Proteomes" id="UP001596099"/>
    </source>
</evidence>